<dbReference type="InterPro" id="IPR001680">
    <property type="entry name" value="WD40_rpt"/>
</dbReference>
<dbReference type="GO" id="GO:1990234">
    <property type="term" value="C:transferase complex"/>
    <property type="evidence" value="ECO:0007669"/>
    <property type="project" value="UniProtKB-ARBA"/>
</dbReference>
<name>J0D304_AURST</name>
<dbReference type="KEGG" id="adl:AURDEDRAFT_177876"/>
<dbReference type="SUPFAM" id="SSF50978">
    <property type="entry name" value="WD40 repeat-like"/>
    <property type="match status" value="1"/>
</dbReference>
<dbReference type="eggNOG" id="KOG0266">
    <property type="taxonomic scope" value="Eukaryota"/>
</dbReference>
<dbReference type="Proteomes" id="UP000006514">
    <property type="component" value="Unassembled WGS sequence"/>
</dbReference>
<evidence type="ECO:0000256" key="4">
    <source>
        <dbReference type="SAM" id="Phobius"/>
    </source>
</evidence>
<dbReference type="Pfam" id="PF00400">
    <property type="entry name" value="WD40"/>
    <property type="match status" value="2"/>
</dbReference>
<dbReference type="PANTHER" id="PTHR22847:SF637">
    <property type="entry name" value="WD REPEAT DOMAIN 5B"/>
    <property type="match status" value="1"/>
</dbReference>
<evidence type="ECO:0000256" key="2">
    <source>
        <dbReference type="ARBA" id="ARBA00022737"/>
    </source>
</evidence>
<feature type="repeat" description="WD" evidence="3">
    <location>
        <begin position="15"/>
        <end position="56"/>
    </location>
</feature>
<gene>
    <name evidence="5" type="ORF">AURDEDRAFT_177876</name>
</gene>
<feature type="repeat" description="WD" evidence="3">
    <location>
        <begin position="245"/>
        <end position="276"/>
    </location>
</feature>
<dbReference type="OMA" id="THIYDTH"/>
<reference evidence="6" key="1">
    <citation type="journal article" date="2012" name="Science">
        <title>The Paleozoic origin of enzymatic lignin decomposition reconstructed from 31 fungal genomes.</title>
        <authorList>
            <person name="Floudas D."/>
            <person name="Binder M."/>
            <person name="Riley R."/>
            <person name="Barry K."/>
            <person name="Blanchette R.A."/>
            <person name="Henrissat B."/>
            <person name="Martinez A.T."/>
            <person name="Otillar R."/>
            <person name="Spatafora J.W."/>
            <person name="Yadav J.S."/>
            <person name="Aerts A."/>
            <person name="Benoit I."/>
            <person name="Boyd A."/>
            <person name="Carlson A."/>
            <person name="Copeland A."/>
            <person name="Coutinho P.M."/>
            <person name="de Vries R.P."/>
            <person name="Ferreira P."/>
            <person name="Findley K."/>
            <person name="Foster B."/>
            <person name="Gaskell J."/>
            <person name="Glotzer D."/>
            <person name="Gorecki P."/>
            <person name="Heitman J."/>
            <person name="Hesse C."/>
            <person name="Hori C."/>
            <person name="Igarashi K."/>
            <person name="Jurgens J.A."/>
            <person name="Kallen N."/>
            <person name="Kersten P."/>
            <person name="Kohler A."/>
            <person name="Kuees U."/>
            <person name="Kumar T.K.A."/>
            <person name="Kuo A."/>
            <person name="LaButti K."/>
            <person name="Larrondo L.F."/>
            <person name="Lindquist E."/>
            <person name="Ling A."/>
            <person name="Lombard V."/>
            <person name="Lucas S."/>
            <person name="Lundell T."/>
            <person name="Martin R."/>
            <person name="McLaughlin D.J."/>
            <person name="Morgenstern I."/>
            <person name="Morin E."/>
            <person name="Murat C."/>
            <person name="Nagy L.G."/>
            <person name="Nolan M."/>
            <person name="Ohm R.A."/>
            <person name="Patyshakuliyeva A."/>
            <person name="Rokas A."/>
            <person name="Ruiz-Duenas F.J."/>
            <person name="Sabat G."/>
            <person name="Salamov A."/>
            <person name="Samejima M."/>
            <person name="Schmutz J."/>
            <person name="Slot J.C."/>
            <person name="St John F."/>
            <person name="Stenlid J."/>
            <person name="Sun H."/>
            <person name="Sun S."/>
            <person name="Syed K."/>
            <person name="Tsang A."/>
            <person name="Wiebenga A."/>
            <person name="Young D."/>
            <person name="Pisabarro A."/>
            <person name="Eastwood D.C."/>
            <person name="Martin F."/>
            <person name="Cullen D."/>
            <person name="Grigoriev I.V."/>
            <person name="Hibbett D.S."/>
        </authorList>
    </citation>
    <scope>NUCLEOTIDE SEQUENCE [LARGE SCALE GENOMIC DNA]</scope>
    <source>
        <strain evidence="6">TFB10046</strain>
    </source>
</reference>
<keyword evidence="4" id="KW-0812">Transmembrane</keyword>
<dbReference type="SMART" id="SM00320">
    <property type="entry name" value="WD40"/>
    <property type="match status" value="3"/>
</dbReference>
<dbReference type="PANTHER" id="PTHR22847">
    <property type="entry name" value="WD40 REPEAT PROTEIN"/>
    <property type="match status" value="1"/>
</dbReference>
<dbReference type="InterPro" id="IPR015943">
    <property type="entry name" value="WD40/YVTN_repeat-like_dom_sf"/>
</dbReference>
<protein>
    <submittedName>
        <fullName evidence="5">WD40 repeat-like protein</fullName>
    </submittedName>
</protein>
<evidence type="ECO:0000256" key="1">
    <source>
        <dbReference type="ARBA" id="ARBA00022574"/>
    </source>
</evidence>
<accession>J0D304</accession>
<sequence>MVPPTKPAYELWFSTSSHNHPISFVTFSSSGELLASGDDDGRVFIWSLGSGQCFQELRCPKPVISCCWGDDKELFIGCGNGEIHFFEFSVSQNRYERNGRIATNESNQHVTGLSIHGNRLAACSGNVVHCFTIEPIGLNPMQSWVVDRVREMRSVHFLDRQTILSASLREGVCVLLDVADGNRPLWYRKLNHRIGESAVSPDCRFFVATDLAGSVKMYLVTPTGLRQFRTFSSPVDMARNCPFQVCFAEDQSLLVSGSGCGEVRIWNVQTGKKTVLMHGRPKLAPAEDNFQLTQAVGAYSTLDSHLLASACSENNKKYTVKIWKRAVALGTDCDRKALKTKSSCEVEDRPGLFLLGVVLVLSALFGALYLINPALYALYNKLLTVTRERGVYYMQGY</sequence>
<evidence type="ECO:0000313" key="5">
    <source>
        <dbReference type="EMBL" id="EJD33037.1"/>
    </source>
</evidence>
<dbReference type="InterPro" id="IPR036322">
    <property type="entry name" value="WD40_repeat_dom_sf"/>
</dbReference>
<keyword evidence="1 3" id="KW-0853">WD repeat</keyword>
<keyword evidence="4" id="KW-1133">Transmembrane helix</keyword>
<keyword evidence="4" id="KW-0472">Membrane</keyword>
<dbReference type="InParanoid" id="J0D304"/>
<keyword evidence="2" id="KW-0677">Repeat</keyword>
<dbReference type="OrthoDB" id="3238562at2759"/>
<evidence type="ECO:0000313" key="6">
    <source>
        <dbReference type="Proteomes" id="UP000006514"/>
    </source>
</evidence>
<keyword evidence="6" id="KW-1185">Reference proteome</keyword>
<dbReference type="PROSITE" id="PS50294">
    <property type="entry name" value="WD_REPEATS_REGION"/>
    <property type="match status" value="1"/>
</dbReference>
<dbReference type="Gene3D" id="2.130.10.10">
    <property type="entry name" value="YVTN repeat-like/Quinoprotein amine dehydrogenase"/>
    <property type="match status" value="2"/>
</dbReference>
<feature type="transmembrane region" description="Helical" evidence="4">
    <location>
        <begin position="352"/>
        <end position="379"/>
    </location>
</feature>
<dbReference type="EMBL" id="JH688478">
    <property type="protein sequence ID" value="EJD33037.1"/>
    <property type="molecule type" value="Genomic_DNA"/>
</dbReference>
<dbReference type="PROSITE" id="PS50082">
    <property type="entry name" value="WD_REPEATS_2"/>
    <property type="match status" value="2"/>
</dbReference>
<organism evidence="5 6">
    <name type="scientific">Auricularia subglabra (strain TFB-10046 / SS5)</name>
    <name type="common">White-rot fungus</name>
    <name type="synonym">Auricularia delicata (strain TFB10046)</name>
    <dbReference type="NCBI Taxonomy" id="717982"/>
    <lineage>
        <taxon>Eukaryota</taxon>
        <taxon>Fungi</taxon>
        <taxon>Dikarya</taxon>
        <taxon>Basidiomycota</taxon>
        <taxon>Agaricomycotina</taxon>
        <taxon>Agaricomycetes</taxon>
        <taxon>Auriculariales</taxon>
        <taxon>Auriculariaceae</taxon>
        <taxon>Auricularia</taxon>
    </lineage>
</organism>
<proteinExistence type="predicted"/>
<dbReference type="AlphaFoldDB" id="J0D304"/>
<evidence type="ECO:0000256" key="3">
    <source>
        <dbReference type="PROSITE-ProRule" id="PRU00221"/>
    </source>
</evidence>